<dbReference type="EMBL" id="JABFTP020000185">
    <property type="protein sequence ID" value="KAL3289003.1"/>
    <property type="molecule type" value="Genomic_DNA"/>
</dbReference>
<comment type="subcellular location">
    <subcellularLocation>
        <location evidence="1">Mitochondrion inner membrane</location>
    </subcellularLocation>
</comment>
<keyword evidence="3" id="KW-0999">Mitochondrion inner membrane</keyword>
<evidence type="ECO:0000256" key="5">
    <source>
        <dbReference type="ARBA" id="ARBA00023136"/>
    </source>
</evidence>
<evidence type="ECO:0000313" key="8">
    <source>
        <dbReference type="Proteomes" id="UP001516400"/>
    </source>
</evidence>
<dbReference type="SUPFAM" id="SSF81419">
    <property type="entry name" value="Mitochondrial cytochrome c oxidase subunit VIIa"/>
    <property type="match status" value="1"/>
</dbReference>
<comment type="caution">
    <text evidence="7">The sequence shown here is derived from an EMBL/GenBank/DDBJ whole genome shotgun (WGS) entry which is preliminary data.</text>
</comment>
<gene>
    <name evidence="7" type="ORF">HHI36_003446</name>
</gene>
<dbReference type="PANTHER" id="PTHR10510">
    <property type="entry name" value="CYTOCHROME C OXIDASE POLYPEPTIDE 7A"/>
    <property type="match status" value="1"/>
</dbReference>
<keyword evidence="6" id="KW-0812">Transmembrane</keyword>
<dbReference type="AlphaFoldDB" id="A0ABD2PDG3"/>
<sequence length="106" mass="12202">MNFVKRSTLISTIIRRHFFTTTKLKAIKNPCPPDPTCEDIIRTIVRPQFRRLKENQKKFQVDDGLPVWLKGGVKDKILLQLTLILLVVGLGMSGQVMYELVMKDFA</sequence>
<dbReference type="InterPro" id="IPR036539">
    <property type="entry name" value="Cyt_c_oxidase_su7a_sf"/>
</dbReference>
<evidence type="ECO:0000256" key="1">
    <source>
        <dbReference type="ARBA" id="ARBA00004273"/>
    </source>
</evidence>
<keyword evidence="4" id="KW-0496">Mitochondrion</keyword>
<proteinExistence type="inferred from homology"/>
<dbReference type="Proteomes" id="UP001516400">
    <property type="component" value="Unassembled WGS sequence"/>
</dbReference>
<organism evidence="7 8">
    <name type="scientific">Cryptolaemus montrouzieri</name>
    <dbReference type="NCBI Taxonomy" id="559131"/>
    <lineage>
        <taxon>Eukaryota</taxon>
        <taxon>Metazoa</taxon>
        <taxon>Ecdysozoa</taxon>
        <taxon>Arthropoda</taxon>
        <taxon>Hexapoda</taxon>
        <taxon>Insecta</taxon>
        <taxon>Pterygota</taxon>
        <taxon>Neoptera</taxon>
        <taxon>Endopterygota</taxon>
        <taxon>Coleoptera</taxon>
        <taxon>Polyphaga</taxon>
        <taxon>Cucujiformia</taxon>
        <taxon>Coccinelloidea</taxon>
        <taxon>Coccinellidae</taxon>
        <taxon>Scymninae</taxon>
        <taxon>Scymnini</taxon>
        <taxon>Cryptolaemus</taxon>
    </lineage>
</organism>
<feature type="transmembrane region" description="Helical" evidence="6">
    <location>
        <begin position="77"/>
        <end position="98"/>
    </location>
</feature>
<keyword evidence="5 6" id="KW-0472">Membrane</keyword>
<protein>
    <submittedName>
        <fullName evidence="7">Uncharacterized protein</fullName>
    </submittedName>
</protein>
<dbReference type="Gene3D" id="4.10.91.10">
    <property type="entry name" value="Cytochrome c oxidase, subunit VIIa"/>
    <property type="match status" value="1"/>
</dbReference>
<evidence type="ECO:0000256" key="4">
    <source>
        <dbReference type="ARBA" id="ARBA00023128"/>
    </source>
</evidence>
<dbReference type="GO" id="GO:0005743">
    <property type="term" value="C:mitochondrial inner membrane"/>
    <property type="evidence" value="ECO:0007669"/>
    <property type="project" value="UniProtKB-SubCell"/>
</dbReference>
<evidence type="ECO:0000256" key="2">
    <source>
        <dbReference type="ARBA" id="ARBA00009331"/>
    </source>
</evidence>
<dbReference type="Pfam" id="PF02238">
    <property type="entry name" value="COX7a"/>
    <property type="match status" value="1"/>
</dbReference>
<name>A0ABD2PDG3_9CUCU</name>
<comment type="similarity">
    <text evidence="2">Belongs to the cytochrome c oxidase VIIa family.</text>
</comment>
<evidence type="ECO:0000256" key="3">
    <source>
        <dbReference type="ARBA" id="ARBA00022792"/>
    </source>
</evidence>
<dbReference type="InterPro" id="IPR003177">
    <property type="entry name" value="Cytc_oxidase_su7a_met"/>
</dbReference>
<keyword evidence="6" id="KW-1133">Transmembrane helix</keyword>
<dbReference type="InterPro" id="IPR039297">
    <property type="entry name" value="COX7a"/>
</dbReference>
<dbReference type="PANTHER" id="PTHR10510:SF11">
    <property type="entry name" value="CYTOCHROME C OXIDASE SUBUNIT 7A, MITOCHONDRIAL"/>
    <property type="match status" value="1"/>
</dbReference>
<keyword evidence="8" id="KW-1185">Reference proteome</keyword>
<evidence type="ECO:0000313" key="7">
    <source>
        <dbReference type="EMBL" id="KAL3289003.1"/>
    </source>
</evidence>
<accession>A0ABD2PDG3</accession>
<evidence type="ECO:0000256" key="6">
    <source>
        <dbReference type="SAM" id="Phobius"/>
    </source>
</evidence>
<reference evidence="7 8" key="1">
    <citation type="journal article" date="2021" name="BMC Biol.">
        <title>Horizontally acquired antibacterial genes associated with adaptive radiation of ladybird beetles.</title>
        <authorList>
            <person name="Li H.S."/>
            <person name="Tang X.F."/>
            <person name="Huang Y.H."/>
            <person name="Xu Z.Y."/>
            <person name="Chen M.L."/>
            <person name="Du X.Y."/>
            <person name="Qiu B.Y."/>
            <person name="Chen P.T."/>
            <person name="Zhang W."/>
            <person name="Slipinski A."/>
            <person name="Escalona H.E."/>
            <person name="Waterhouse R.M."/>
            <person name="Zwick A."/>
            <person name="Pang H."/>
        </authorList>
    </citation>
    <scope>NUCLEOTIDE SEQUENCE [LARGE SCALE GENOMIC DNA]</scope>
    <source>
        <strain evidence="7">SYSU2018</strain>
    </source>
</reference>